<proteinExistence type="predicted"/>
<accession>A0ACC7LEU4</accession>
<dbReference type="Proteomes" id="UP001595191">
    <property type="component" value="Unassembled WGS sequence"/>
</dbReference>
<keyword evidence="2" id="KW-1185">Reference proteome</keyword>
<comment type="caution">
    <text evidence="1">The sequence shown here is derived from an EMBL/GenBank/DDBJ whole genome shotgun (WGS) entry which is preliminary data.</text>
</comment>
<organism evidence="1 2">
    <name type="scientific">Meishania litoralis</name>
    <dbReference type="NCBI Taxonomy" id="3434685"/>
    <lineage>
        <taxon>Bacteria</taxon>
        <taxon>Pseudomonadati</taxon>
        <taxon>Bacteroidota</taxon>
        <taxon>Flavobacteriia</taxon>
        <taxon>Flavobacteriales</taxon>
        <taxon>Flavobacteriaceae</taxon>
        <taxon>Meishania</taxon>
    </lineage>
</organism>
<evidence type="ECO:0000313" key="1">
    <source>
        <dbReference type="EMBL" id="MFH6601867.1"/>
    </source>
</evidence>
<name>A0ACC7LEU4_9FLAO</name>
<evidence type="ECO:0000313" key="2">
    <source>
        <dbReference type="Proteomes" id="UP001595191"/>
    </source>
</evidence>
<reference evidence="1" key="1">
    <citation type="submission" date="2024-09" db="EMBL/GenBank/DDBJ databases">
        <authorList>
            <person name="Liu J."/>
        </authorList>
    </citation>
    <scope>NUCLEOTIDE SEQUENCE</scope>
    <source>
        <strain evidence="1">NBU2967</strain>
    </source>
</reference>
<gene>
    <name evidence="1" type="ORF">ACEZ3G_00145</name>
</gene>
<dbReference type="EMBL" id="JBHFPV010000001">
    <property type="protein sequence ID" value="MFH6601867.1"/>
    <property type="molecule type" value="Genomic_DNA"/>
</dbReference>
<sequence length="69" mass="8199">MHKVEDHKKSQKHIEMIEAPQNQTPFYASIKLSFESLVQEESLPKECSKAFWIYDLKTKLWRTSSSEKQ</sequence>
<protein>
    <submittedName>
        <fullName evidence="1">Uncharacterized protein</fullName>
    </submittedName>
</protein>